<gene>
    <name evidence="2" type="ORF">K469DRAFT_706220</name>
</gene>
<organism evidence="2 3">
    <name type="scientific">Zopfia rhizophila CBS 207.26</name>
    <dbReference type="NCBI Taxonomy" id="1314779"/>
    <lineage>
        <taxon>Eukaryota</taxon>
        <taxon>Fungi</taxon>
        <taxon>Dikarya</taxon>
        <taxon>Ascomycota</taxon>
        <taxon>Pezizomycotina</taxon>
        <taxon>Dothideomycetes</taxon>
        <taxon>Dothideomycetes incertae sedis</taxon>
        <taxon>Zopfiaceae</taxon>
        <taxon>Zopfia</taxon>
    </lineage>
</organism>
<accession>A0A6A6EXT1</accession>
<evidence type="ECO:0000313" key="2">
    <source>
        <dbReference type="EMBL" id="KAF2194736.1"/>
    </source>
</evidence>
<evidence type="ECO:0000256" key="1">
    <source>
        <dbReference type="SAM" id="MobiDB-lite"/>
    </source>
</evidence>
<dbReference type="Proteomes" id="UP000800200">
    <property type="component" value="Unassembled WGS sequence"/>
</dbReference>
<evidence type="ECO:0000313" key="3">
    <source>
        <dbReference type="Proteomes" id="UP000800200"/>
    </source>
</evidence>
<sequence>MSYPQLLHDSDPKKDYVTFSVPNHRVARKIMNDAEYEENLRIQVSGKALSVKVEELAALFSKYNVEASPIEGHNELRVKLSVPAPPAHRLPERRYVVHTPKRDRIASGPLKTAPLWGQETEEGSCTQDIIVLYNHDRPLNLSPPRPRLSTIPEESDTADSLDHLSPRRSLLPIVEVWDGA</sequence>
<dbReference type="AlphaFoldDB" id="A0A6A6EXT1"/>
<protein>
    <submittedName>
        <fullName evidence="2">Uncharacterized protein</fullName>
    </submittedName>
</protein>
<proteinExistence type="predicted"/>
<feature type="region of interest" description="Disordered" evidence="1">
    <location>
        <begin position="141"/>
        <end position="163"/>
    </location>
</feature>
<dbReference type="OrthoDB" id="3798901at2759"/>
<reference evidence="2" key="1">
    <citation type="journal article" date="2020" name="Stud. Mycol.">
        <title>101 Dothideomycetes genomes: a test case for predicting lifestyles and emergence of pathogens.</title>
        <authorList>
            <person name="Haridas S."/>
            <person name="Albert R."/>
            <person name="Binder M."/>
            <person name="Bloem J."/>
            <person name="Labutti K."/>
            <person name="Salamov A."/>
            <person name="Andreopoulos B."/>
            <person name="Baker S."/>
            <person name="Barry K."/>
            <person name="Bills G."/>
            <person name="Bluhm B."/>
            <person name="Cannon C."/>
            <person name="Castanera R."/>
            <person name="Culley D."/>
            <person name="Daum C."/>
            <person name="Ezra D."/>
            <person name="Gonzalez J."/>
            <person name="Henrissat B."/>
            <person name="Kuo A."/>
            <person name="Liang C."/>
            <person name="Lipzen A."/>
            <person name="Lutzoni F."/>
            <person name="Magnuson J."/>
            <person name="Mondo S."/>
            <person name="Nolan M."/>
            <person name="Ohm R."/>
            <person name="Pangilinan J."/>
            <person name="Park H.-J."/>
            <person name="Ramirez L."/>
            <person name="Alfaro M."/>
            <person name="Sun H."/>
            <person name="Tritt A."/>
            <person name="Yoshinaga Y."/>
            <person name="Zwiers L.-H."/>
            <person name="Turgeon B."/>
            <person name="Goodwin S."/>
            <person name="Spatafora J."/>
            <person name="Crous P."/>
            <person name="Grigoriev I."/>
        </authorList>
    </citation>
    <scope>NUCLEOTIDE SEQUENCE</scope>
    <source>
        <strain evidence="2">CBS 207.26</strain>
    </source>
</reference>
<name>A0A6A6EXT1_9PEZI</name>
<keyword evidence="3" id="KW-1185">Reference proteome</keyword>
<dbReference type="EMBL" id="ML994611">
    <property type="protein sequence ID" value="KAF2194736.1"/>
    <property type="molecule type" value="Genomic_DNA"/>
</dbReference>